<keyword evidence="7" id="KW-0411">Iron-sulfur</keyword>
<feature type="domain" description="4Fe-4S ferredoxin-type" evidence="8">
    <location>
        <begin position="1"/>
        <end position="30"/>
    </location>
</feature>
<dbReference type="GO" id="GO:0051539">
    <property type="term" value="F:4 iron, 4 sulfur cluster binding"/>
    <property type="evidence" value="ECO:0007669"/>
    <property type="project" value="UniProtKB-KW"/>
</dbReference>
<dbReference type="FunFam" id="3.30.70.20:FF:000045">
    <property type="entry name" value="Ferredoxin, 4Fe-4S"/>
    <property type="match status" value="1"/>
</dbReference>
<protein>
    <submittedName>
        <fullName evidence="9">Ferredoxin-like protein in nif region</fullName>
    </submittedName>
</protein>
<dbReference type="AlphaFoldDB" id="A0A212K3A1"/>
<keyword evidence="2" id="KW-0813">Transport</keyword>
<evidence type="ECO:0000256" key="7">
    <source>
        <dbReference type="ARBA" id="ARBA00023014"/>
    </source>
</evidence>
<evidence type="ECO:0000256" key="2">
    <source>
        <dbReference type="ARBA" id="ARBA00022448"/>
    </source>
</evidence>
<keyword evidence="4" id="KW-0479">Metal-binding</keyword>
<proteinExistence type="predicted"/>
<accession>A0A212K3A1</accession>
<dbReference type="InterPro" id="IPR017896">
    <property type="entry name" value="4Fe4S_Fe-S-bd"/>
</dbReference>
<dbReference type="PROSITE" id="PS00198">
    <property type="entry name" value="4FE4S_FER_1"/>
    <property type="match status" value="1"/>
</dbReference>
<keyword evidence="3" id="KW-0004">4Fe-4S</keyword>
<gene>
    <name evidence="9" type="primary">fdxN</name>
    <name evidence="9" type="ORF">KL86APRO_12079</name>
</gene>
<dbReference type="SUPFAM" id="SSF54862">
    <property type="entry name" value="4Fe-4S ferredoxins"/>
    <property type="match status" value="1"/>
</dbReference>
<evidence type="ECO:0000256" key="1">
    <source>
        <dbReference type="ARBA" id="ARBA00001966"/>
    </source>
</evidence>
<keyword evidence="6" id="KW-0408">Iron</keyword>
<evidence type="ECO:0000259" key="8">
    <source>
        <dbReference type="PROSITE" id="PS51379"/>
    </source>
</evidence>
<dbReference type="Pfam" id="PF12838">
    <property type="entry name" value="Fer4_7"/>
    <property type="match status" value="1"/>
</dbReference>
<evidence type="ECO:0000256" key="4">
    <source>
        <dbReference type="ARBA" id="ARBA00022723"/>
    </source>
</evidence>
<dbReference type="PROSITE" id="PS51379">
    <property type="entry name" value="4FE4S_FER_2"/>
    <property type="match status" value="1"/>
</dbReference>
<dbReference type="GO" id="GO:0046872">
    <property type="term" value="F:metal ion binding"/>
    <property type="evidence" value="ECO:0007669"/>
    <property type="project" value="UniProtKB-KW"/>
</dbReference>
<dbReference type="Gene3D" id="3.30.70.20">
    <property type="match status" value="1"/>
</dbReference>
<comment type="cofactor">
    <cofactor evidence="1">
        <name>[4Fe-4S] cluster</name>
        <dbReference type="ChEBI" id="CHEBI:49883"/>
    </cofactor>
</comment>
<keyword evidence="5" id="KW-0249">Electron transport</keyword>
<dbReference type="InterPro" id="IPR017900">
    <property type="entry name" value="4Fe4S_Fe_S_CS"/>
</dbReference>
<evidence type="ECO:0000313" key="9">
    <source>
        <dbReference type="EMBL" id="SBW06220.1"/>
    </source>
</evidence>
<evidence type="ECO:0000256" key="5">
    <source>
        <dbReference type="ARBA" id="ARBA00022982"/>
    </source>
</evidence>
<evidence type="ECO:0000256" key="3">
    <source>
        <dbReference type="ARBA" id="ARBA00022485"/>
    </source>
</evidence>
<sequence length="63" mass="6642">MAYKILADVCEACGSCEAVCPNGAISHKKKLYSINPDKCKECKGDYDEPQCASVCPNGACVPA</sequence>
<dbReference type="EMBL" id="FLUO01000001">
    <property type="protein sequence ID" value="SBW06220.1"/>
    <property type="molecule type" value="Genomic_DNA"/>
</dbReference>
<organism evidence="9">
    <name type="scientific">uncultured Alphaproteobacteria bacterium</name>
    <dbReference type="NCBI Taxonomy" id="91750"/>
    <lineage>
        <taxon>Bacteria</taxon>
        <taxon>Pseudomonadati</taxon>
        <taxon>Pseudomonadota</taxon>
        <taxon>Alphaproteobacteria</taxon>
        <taxon>environmental samples</taxon>
    </lineage>
</organism>
<evidence type="ECO:0000256" key="6">
    <source>
        <dbReference type="ARBA" id="ARBA00023004"/>
    </source>
</evidence>
<name>A0A212K3A1_9PROT</name>
<reference evidence="9" key="1">
    <citation type="submission" date="2016-04" db="EMBL/GenBank/DDBJ databases">
        <authorList>
            <person name="Evans L.H."/>
            <person name="Alamgir A."/>
            <person name="Owens N."/>
            <person name="Weber N.D."/>
            <person name="Virtaneva K."/>
            <person name="Barbian K."/>
            <person name="Babar A."/>
            <person name="Rosenke K."/>
        </authorList>
    </citation>
    <scope>NUCLEOTIDE SEQUENCE</scope>
    <source>
        <strain evidence="9">86</strain>
    </source>
</reference>